<organism evidence="1 2">
    <name type="scientific">Deefgea chitinilytica</name>
    <dbReference type="NCBI Taxonomy" id="570276"/>
    <lineage>
        <taxon>Bacteria</taxon>
        <taxon>Pseudomonadati</taxon>
        <taxon>Pseudomonadota</taxon>
        <taxon>Betaproteobacteria</taxon>
        <taxon>Neisseriales</taxon>
        <taxon>Chitinibacteraceae</taxon>
        <taxon>Deefgea</taxon>
    </lineage>
</organism>
<dbReference type="RefSeq" id="WP_203570940.1">
    <property type="nucleotide sequence ID" value="NZ_WOFE01000003.1"/>
</dbReference>
<proteinExistence type="predicted"/>
<comment type="caution">
    <text evidence="1">The sequence shown here is derived from an EMBL/GenBank/DDBJ whole genome shotgun (WGS) entry which is preliminary data.</text>
</comment>
<dbReference type="Proteomes" id="UP001195660">
    <property type="component" value="Unassembled WGS sequence"/>
</dbReference>
<protein>
    <submittedName>
        <fullName evidence="1">Uncharacterized protein</fullName>
    </submittedName>
</protein>
<evidence type="ECO:0000313" key="1">
    <source>
        <dbReference type="EMBL" id="MBM5571605.1"/>
    </source>
</evidence>
<accession>A0ABS2CBS3</accession>
<reference evidence="1 2" key="1">
    <citation type="submission" date="2019-11" db="EMBL/GenBank/DDBJ databases">
        <title>Novel Deefgea species.</title>
        <authorList>
            <person name="Han J.-H."/>
        </authorList>
    </citation>
    <scope>NUCLEOTIDE SEQUENCE [LARGE SCALE GENOMIC DNA]</scope>
    <source>
        <strain evidence="1 2">LMG 24817</strain>
    </source>
</reference>
<dbReference type="EMBL" id="WOFE01000003">
    <property type="protein sequence ID" value="MBM5571605.1"/>
    <property type="molecule type" value="Genomic_DNA"/>
</dbReference>
<gene>
    <name evidence="1" type="ORF">GM173_08425</name>
</gene>
<evidence type="ECO:0000313" key="2">
    <source>
        <dbReference type="Proteomes" id="UP001195660"/>
    </source>
</evidence>
<sequence length="480" mass="53469">MKRIIYILAFLTPITTNAEISLCDTLPKIFHINGITTERDSAIESANQLKQLTKEKNGDAIETNLAYNHTNGFFADIQQTFYQLKMQDPNTQDEKIAEALLGSIPPDMNMQVAEAAKKYYLEKQELAALAQLTIDEQSEIIQDIKSNIQAGVKVLLVPHSQGNLFANSTYTRLTSNEGVKPEDIKIFGVASPADRVLGNGAYLTSKSDVVIQSLAKIPFLNVLPRQLNLPISGADPLGHGFKEIYLNGAMAGRDAVWTGIEQQIFALNQSPNPLYQGKVYERAPIIMSFYGVNYDQAEWINSGWGPQNAANGLPHIIAQNNEYREIIDSKSNYKSIFSTVESVFNEDRTINFNRSIMCNNYPLPDGAKINSGTYEVRADFRRLSRIGSPNSLIDIPSGFSIQVQGRFHNYQFRVSQLRRSPLDDFMSLATGSIDHPETAFSGGTMNYILGFVQVSQDLDTGRYSVIWQPTSELEASKVIQ</sequence>
<name>A0ABS2CBS3_9NEIS</name>
<keyword evidence="2" id="KW-1185">Reference proteome</keyword>